<keyword evidence="2" id="KW-1185">Reference proteome</keyword>
<gene>
    <name evidence="1" type="ORF">FRUB_05408</name>
</gene>
<dbReference type="Proteomes" id="UP000214646">
    <property type="component" value="Unassembled WGS sequence"/>
</dbReference>
<sequence length="37" mass="4101">MPEAGELTLLHRTVVRVGLHRRLPINTRPTDNPAGLV</sequence>
<proteinExistence type="predicted"/>
<reference evidence="2" key="1">
    <citation type="submission" date="2017-06" db="EMBL/GenBank/DDBJ databases">
        <title>Genome analysis of Fimbriiglobus ruber SP5, the first member of the order Planctomycetales with confirmed chitinolytic capability.</title>
        <authorList>
            <person name="Ravin N.V."/>
            <person name="Rakitin A.L."/>
            <person name="Ivanova A.A."/>
            <person name="Beletsky A.V."/>
            <person name="Kulichevskaya I.S."/>
            <person name="Mardanov A.V."/>
            <person name="Dedysh S.N."/>
        </authorList>
    </citation>
    <scope>NUCLEOTIDE SEQUENCE [LARGE SCALE GENOMIC DNA]</scope>
    <source>
        <strain evidence="2">SP5</strain>
    </source>
</reference>
<dbReference type="EMBL" id="NIDE01000008">
    <property type="protein sequence ID" value="OWK40489.1"/>
    <property type="molecule type" value="Genomic_DNA"/>
</dbReference>
<comment type="caution">
    <text evidence="1">The sequence shown here is derived from an EMBL/GenBank/DDBJ whole genome shotgun (WGS) entry which is preliminary data.</text>
</comment>
<accession>A0A225DTI5</accession>
<dbReference type="AlphaFoldDB" id="A0A225DTI5"/>
<protein>
    <submittedName>
        <fullName evidence="1">Uncharacterized protein</fullName>
    </submittedName>
</protein>
<evidence type="ECO:0000313" key="1">
    <source>
        <dbReference type="EMBL" id="OWK40489.1"/>
    </source>
</evidence>
<organism evidence="1 2">
    <name type="scientific">Fimbriiglobus ruber</name>
    <dbReference type="NCBI Taxonomy" id="1908690"/>
    <lineage>
        <taxon>Bacteria</taxon>
        <taxon>Pseudomonadati</taxon>
        <taxon>Planctomycetota</taxon>
        <taxon>Planctomycetia</taxon>
        <taxon>Gemmatales</taxon>
        <taxon>Gemmataceae</taxon>
        <taxon>Fimbriiglobus</taxon>
    </lineage>
</organism>
<name>A0A225DTI5_9BACT</name>
<evidence type="ECO:0000313" key="2">
    <source>
        <dbReference type="Proteomes" id="UP000214646"/>
    </source>
</evidence>